<sequence>MKVAIVGCGGLGNVHAGAYSKIPGVTIVGVCDIDANHLSKMAQRTGAKAYESFDEMLEQSGCEVVSVTLPSHLHKPFSIKAAQAGKHVICEKPIALNLEDAAEMIRVCEENGVRLFIGHVVRFFPEYVQMKNKIAQGALGRIGVAHLKRIGGHPGERRPWFKDEEKSGGVVLDLMVHDLDFLRWSLGEVRSVYGLRKLEGNVDYAAATLVFESGAVANVEAHWGYQGPFTTAAEIAGSEGLIRSDSSKSVSLQIRKAAADNAKGPFVEVPQSPGFHSPFELEIKHYIECIVENKQPIVTAQDAYKALEIGLAALESARTGKAVFLNNSAQEVSR</sequence>
<comment type="similarity">
    <text evidence="1">Belongs to the Gfo/Idh/MocA family.</text>
</comment>
<dbReference type="InterPro" id="IPR036291">
    <property type="entry name" value="NAD(P)-bd_dom_sf"/>
</dbReference>
<evidence type="ECO:0000256" key="1">
    <source>
        <dbReference type="ARBA" id="ARBA00010928"/>
    </source>
</evidence>
<dbReference type="InterPro" id="IPR004104">
    <property type="entry name" value="Gfo/Idh/MocA-like_OxRdtase_C"/>
</dbReference>
<comment type="caution">
    <text evidence="4">The sequence shown here is derived from an EMBL/GenBank/DDBJ whole genome shotgun (WGS) entry which is preliminary data.</text>
</comment>
<feature type="domain" description="Gfo/Idh/MocA-like oxidoreductase N-terminal" evidence="2">
    <location>
        <begin position="1"/>
        <end position="119"/>
    </location>
</feature>
<dbReference type="RefSeq" id="WP_120749019.1">
    <property type="nucleotide sequence ID" value="NZ_RBAH01000015.1"/>
</dbReference>
<dbReference type="PANTHER" id="PTHR43377:SF1">
    <property type="entry name" value="BILIVERDIN REDUCTASE A"/>
    <property type="match status" value="1"/>
</dbReference>
<dbReference type="InterPro" id="IPR000683">
    <property type="entry name" value="Gfo/Idh/MocA-like_OxRdtase_N"/>
</dbReference>
<dbReference type="PANTHER" id="PTHR43377">
    <property type="entry name" value="BILIVERDIN REDUCTASE A"/>
    <property type="match status" value="1"/>
</dbReference>
<dbReference type="InterPro" id="IPR051450">
    <property type="entry name" value="Gfo/Idh/MocA_Oxidoreductases"/>
</dbReference>
<evidence type="ECO:0000313" key="5">
    <source>
        <dbReference type="Proteomes" id="UP000282311"/>
    </source>
</evidence>
<dbReference type="GO" id="GO:0000166">
    <property type="term" value="F:nucleotide binding"/>
    <property type="evidence" value="ECO:0007669"/>
    <property type="project" value="InterPro"/>
</dbReference>
<dbReference type="Pfam" id="PF02894">
    <property type="entry name" value="GFO_IDH_MocA_C"/>
    <property type="match status" value="1"/>
</dbReference>
<protein>
    <submittedName>
        <fullName evidence="4">Gfo/Idh/MocA family oxidoreductase</fullName>
    </submittedName>
</protein>
<dbReference type="EMBL" id="RBAH01000015">
    <property type="protein sequence ID" value="RKN80430.1"/>
    <property type="molecule type" value="Genomic_DNA"/>
</dbReference>
<organism evidence="4 5">
    <name type="scientific">Paenibacillus ginsengarvi</name>
    <dbReference type="NCBI Taxonomy" id="400777"/>
    <lineage>
        <taxon>Bacteria</taxon>
        <taxon>Bacillati</taxon>
        <taxon>Bacillota</taxon>
        <taxon>Bacilli</taxon>
        <taxon>Bacillales</taxon>
        <taxon>Paenibacillaceae</taxon>
        <taxon>Paenibacillus</taxon>
    </lineage>
</organism>
<dbReference type="AlphaFoldDB" id="A0A3B0C4G7"/>
<reference evidence="4 5" key="1">
    <citation type="journal article" date="2007" name="Int. J. Syst. Evol. Microbiol.">
        <title>Paenibacillus ginsengarvi sp. nov., isolated from soil from ginseng cultivation.</title>
        <authorList>
            <person name="Yoon M.H."/>
            <person name="Ten L.N."/>
            <person name="Im W.T."/>
        </authorList>
    </citation>
    <scope>NUCLEOTIDE SEQUENCE [LARGE SCALE GENOMIC DNA]</scope>
    <source>
        <strain evidence="4 5">KCTC 13059</strain>
    </source>
</reference>
<proteinExistence type="inferred from homology"/>
<name>A0A3B0C4G7_9BACL</name>
<keyword evidence="5" id="KW-1185">Reference proteome</keyword>
<dbReference type="Proteomes" id="UP000282311">
    <property type="component" value="Unassembled WGS sequence"/>
</dbReference>
<gene>
    <name evidence="4" type="ORF">D7M11_19985</name>
</gene>
<dbReference type="Gene3D" id="3.40.50.720">
    <property type="entry name" value="NAD(P)-binding Rossmann-like Domain"/>
    <property type="match status" value="1"/>
</dbReference>
<evidence type="ECO:0000259" key="2">
    <source>
        <dbReference type="Pfam" id="PF01408"/>
    </source>
</evidence>
<dbReference type="OrthoDB" id="9815825at2"/>
<dbReference type="Gene3D" id="3.30.360.10">
    <property type="entry name" value="Dihydrodipicolinate Reductase, domain 2"/>
    <property type="match status" value="1"/>
</dbReference>
<accession>A0A3B0C4G7</accession>
<feature type="domain" description="Gfo/Idh/MocA-like oxidoreductase C-terminal" evidence="3">
    <location>
        <begin position="131"/>
        <end position="323"/>
    </location>
</feature>
<dbReference type="SUPFAM" id="SSF55347">
    <property type="entry name" value="Glyceraldehyde-3-phosphate dehydrogenase-like, C-terminal domain"/>
    <property type="match status" value="1"/>
</dbReference>
<dbReference type="SUPFAM" id="SSF51735">
    <property type="entry name" value="NAD(P)-binding Rossmann-fold domains"/>
    <property type="match status" value="1"/>
</dbReference>
<evidence type="ECO:0000313" key="4">
    <source>
        <dbReference type="EMBL" id="RKN80430.1"/>
    </source>
</evidence>
<dbReference type="Pfam" id="PF01408">
    <property type="entry name" value="GFO_IDH_MocA"/>
    <property type="match status" value="1"/>
</dbReference>
<evidence type="ECO:0000259" key="3">
    <source>
        <dbReference type="Pfam" id="PF02894"/>
    </source>
</evidence>